<evidence type="ECO:0000313" key="7">
    <source>
        <dbReference type="Proteomes" id="UP000008311"/>
    </source>
</evidence>
<gene>
    <name evidence="6" type="ORF">RCOM_1375440</name>
</gene>
<evidence type="ECO:0000256" key="2">
    <source>
        <dbReference type="ARBA" id="ARBA00023015"/>
    </source>
</evidence>
<dbReference type="Gene3D" id="2.40.330.10">
    <property type="entry name" value="DNA-binding pseudobarrel domain"/>
    <property type="match status" value="1"/>
</dbReference>
<protein>
    <recommendedName>
        <fullName evidence="8">TF-B3 domain-containing protein</fullName>
    </recommendedName>
</protein>
<name>B9SSP8_RICCO</name>
<evidence type="ECO:0000256" key="4">
    <source>
        <dbReference type="ARBA" id="ARBA00023163"/>
    </source>
</evidence>
<keyword evidence="4" id="KW-0804">Transcription</keyword>
<evidence type="ECO:0000256" key="5">
    <source>
        <dbReference type="ARBA" id="ARBA00023242"/>
    </source>
</evidence>
<evidence type="ECO:0000313" key="6">
    <source>
        <dbReference type="EMBL" id="EEF33387.1"/>
    </source>
</evidence>
<organism evidence="6 7">
    <name type="scientific">Ricinus communis</name>
    <name type="common">Castor bean</name>
    <dbReference type="NCBI Taxonomy" id="3988"/>
    <lineage>
        <taxon>Eukaryota</taxon>
        <taxon>Viridiplantae</taxon>
        <taxon>Streptophyta</taxon>
        <taxon>Embryophyta</taxon>
        <taxon>Tracheophyta</taxon>
        <taxon>Spermatophyta</taxon>
        <taxon>Magnoliopsida</taxon>
        <taxon>eudicotyledons</taxon>
        <taxon>Gunneridae</taxon>
        <taxon>Pentapetalae</taxon>
        <taxon>rosids</taxon>
        <taxon>fabids</taxon>
        <taxon>Malpighiales</taxon>
        <taxon>Euphorbiaceae</taxon>
        <taxon>Acalyphoideae</taxon>
        <taxon>Acalypheae</taxon>
        <taxon>Ricinus</taxon>
    </lineage>
</organism>
<dbReference type="InParanoid" id="B9SSP8"/>
<evidence type="ECO:0000256" key="3">
    <source>
        <dbReference type="ARBA" id="ARBA00023125"/>
    </source>
</evidence>
<accession>B9SSP8</accession>
<keyword evidence="7" id="KW-1185">Reference proteome</keyword>
<evidence type="ECO:0000256" key="1">
    <source>
        <dbReference type="ARBA" id="ARBA00004123"/>
    </source>
</evidence>
<keyword evidence="5" id="KW-0539">Nucleus</keyword>
<evidence type="ECO:0008006" key="8">
    <source>
        <dbReference type="Google" id="ProtNLM"/>
    </source>
</evidence>
<sequence length="119" mass="13754">MVVLISKLITKTDTESYLSFPTCSLGLLPFEDGHSMNMNVYDNSGRECIFSSTIQRNDSIGRFLSVGWLDFVRHKDVREKDKITILEDEIIKNQVTGTRIRIEVKRKIRLFGQDIWADV</sequence>
<dbReference type="GO" id="GO:0005634">
    <property type="term" value="C:nucleus"/>
    <property type="evidence" value="ECO:0007669"/>
    <property type="project" value="UniProtKB-SubCell"/>
</dbReference>
<comment type="subcellular location">
    <subcellularLocation>
        <location evidence="1">Nucleus</location>
    </subcellularLocation>
</comment>
<dbReference type="EMBL" id="EQ974116">
    <property type="protein sequence ID" value="EEF33387.1"/>
    <property type="molecule type" value="Genomic_DNA"/>
</dbReference>
<dbReference type="InterPro" id="IPR015300">
    <property type="entry name" value="DNA-bd_pseudobarrel_sf"/>
</dbReference>
<dbReference type="SUPFAM" id="SSF101936">
    <property type="entry name" value="DNA-binding pseudobarrel domain"/>
    <property type="match status" value="1"/>
</dbReference>
<dbReference type="Proteomes" id="UP000008311">
    <property type="component" value="Unassembled WGS sequence"/>
</dbReference>
<keyword evidence="3" id="KW-0238">DNA-binding</keyword>
<dbReference type="AlphaFoldDB" id="B9SSP8"/>
<proteinExistence type="predicted"/>
<keyword evidence="2" id="KW-0805">Transcription regulation</keyword>
<dbReference type="GO" id="GO:0003677">
    <property type="term" value="F:DNA binding"/>
    <property type="evidence" value="ECO:0007669"/>
    <property type="project" value="UniProtKB-KW"/>
</dbReference>
<reference evidence="7" key="1">
    <citation type="journal article" date="2010" name="Nat. Biotechnol.">
        <title>Draft genome sequence of the oilseed species Ricinus communis.</title>
        <authorList>
            <person name="Chan A.P."/>
            <person name="Crabtree J."/>
            <person name="Zhao Q."/>
            <person name="Lorenzi H."/>
            <person name="Orvis J."/>
            <person name="Puiu D."/>
            <person name="Melake-Berhan A."/>
            <person name="Jones K.M."/>
            <person name="Redman J."/>
            <person name="Chen G."/>
            <person name="Cahoon E.B."/>
            <person name="Gedil M."/>
            <person name="Stanke M."/>
            <person name="Haas B.J."/>
            <person name="Wortman J.R."/>
            <person name="Fraser-Liggett C.M."/>
            <person name="Ravel J."/>
            <person name="Rabinowicz P.D."/>
        </authorList>
    </citation>
    <scope>NUCLEOTIDE SEQUENCE [LARGE SCALE GENOMIC DNA]</scope>
    <source>
        <strain evidence="7">cv. Hale</strain>
    </source>
</reference>